<feature type="transmembrane region" description="Helical" evidence="1">
    <location>
        <begin position="273"/>
        <end position="291"/>
    </location>
</feature>
<feature type="transmembrane region" description="Helical" evidence="1">
    <location>
        <begin position="460"/>
        <end position="481"/>
    </location>
</feature>
<proteinExistence type="predicted"/>
<evidence type="ECO:0000313" key="3">
    <source>
        <dbReference type="Proteomes" id="UP000290819"/>
    </source>
</evidence>
<gene>
    <name evidence="2" type="ORF">B5V03_10935</name>
</gene>
<dbReference type="RefSeq" id="WP_129270032.1">
    <property type="nucleotide sequence ID" value="NZ_MZXW01000016.1"/>
</dbReference>
<evidence type="ECO:0000313" key="2">
    <source>
        <dbReference type="EMBL" id="RXT48458.1"/>
    </source>
</evidence>
<feature type="transmembrane region" description="Helical" evidence="1">
    <location>
        <begin position="319"/>
        <end position="341"/>
    </location>
</feature>
<name>A0A4Q1V9P4_9BRAD</name>
<dbReference type="Proteomes" id="UP000290819">
    <property type="component" value="Unassembled WGS sequence"/>
</dbReference>
<keyword evidence="1" id="KW-0812">Transmembrane</keyword>
<protein>
    <submittedName>
        <fullName evidence="2">Uncharacterized protein</fullName>
    </submittedName>
</protein>
<evidence type="ECO:0000256" key="1">
    <source>
        <dbReference type="SAM" id="Phobius"/>
    </source>
</evidence>
<feature type="transmembrane region" description="Helical" evidence="1">
    <location>
        <begin position="92"/>
        <end position="111"/>
    </location>
</feature>
<dbReference type="OrthoDB" id="8174747at2"/>
<dbReference type="EMBL" id="MZXW01000016">
    <property type="protein sequence ID" value="RXT48458.1"/>
    <property type="molecule type" value="Genomic_DNA"/>
</dbReference>
<feature type="transmembrane region" description="Helical" evidence="1">
    <location>
        <begin position="169"/>
        <end position="190"/>
    </location>
</feature>
<feature type="transmembrane region" description="Helical" evidence="1">
    <location>
        <begin position="517"/>
        <end position="538"/>
    </location>
</feature>
<feature type="transmembrane region" description="Helical" evidence="1">
    <location>
        <begin position="6"/>
        <end position="25"/>
    </location>
</feature>
<dbReference type="AlphaFoldDB" id="A0A4Q1V9P4"/>
<sequence length="780" mass="84222">MHDILVAVVAMLAFGCIGLPFSLLLPSHRFLVRWALAPPLGLGLLAAATAVFYVHGILAPWTTMAILPIGGLALAAALLAGRPLAIPRRMTVIVASAIALIVIICLAPAWVGGYRFRVFQGNVYDHMLYVGSAVAYRAVDYTHLVVRSNADLPDPIFPMALWFVDWRGAVSMMLGAIAALTSGSAVDCAYPYMVALQLNMLFAALFVFTNVLALGRWMAAICATALTIGFFEQYIFDINAMSQLAGQPLFLLLFGFAVLALDKDRFGTGGAAVWRMIAIFAALIAGIFFLYPEPLTVYGPAIGIAVVFALRFRDSWQAVPVAAVGISGGIAAGLLLCVPLWSGTGAYVVRVLSQAAGETPDWWNYFQRYLFGREESYLDVIGGHASSPGHLLDACFSWPVEATVAALGLFELLPTSGWPVVLAVVWKLVLYGFVGMLLMNIAAAILWAWRNEPEMPRTRFLLGSIVGCLVPLGILATGHGWAAGKGLAMAAPMLFTLLVSPLLTGPKNPTGVITSSLVILCHLCLGLARPFLVAGHALPGLPTASAHVEMQKAALDWDYQRISSEIRTCKGLVIETSNPMMDNLLRRIAVETGIPWAAPKTMSWSSKSGQHHFPSGWEQFDCLAAADRLSSGDGRKLVDLAMEHTARDFLNGRRDNLEFGTKTPSGIKTTGLYGLETTPGGDLQWAGPKATFEFPNRPSPARTLQFRIWPMPVSGDRIGIRINGKEIFAGSPPQSLLSRSLDEFAGDETLRLEIETNAATHFPGDPRELGFAIRELSLRR</sequence>
<feature type="transmembrane region" description="Helical" evidence="1">
    <location>
        <begin position="61"/>
        <end position="80"/>
    </location>
</feature>
<keyword evidence="1" id="KW-0472">Membrane</keyword>
<feature type="transmembrane region" description="Helical" evidence="1">
    <location>
        <begin position="487"/>
        <end position="505"/>
    </location>
</feature>
<feature type="transmembrane region" description="Helical" evidence="1">
    <location>
        <begin position="297"/>
        <end position="312"/>
    </location>
</feature>
<organism evidence="2 3">
    <name type="scientific">Bradyrhizobium betae</name>
    <dbReference type="NCBI Taxonomy" id="244734"/>
    <lineage>
        <taxon>Bacteria</taxon>
        <taxon>Pseudomonadati</taxon>
        <taxon>Pseudomonadota</taxon>
        <taxon>Alphaproteobacteria</taxon>
        <taxon>Hyphomicrobiales</taxon>
        <taxon>Nitrobacteraceae</taxon>
        <taxon>Bradyrhizobium</taxon>
    </lineage>
</organism>
<accession>A0A4Q1V9P4</accession>
<keyword evidence="1" id="KW-1133">Transmembrane helix</keyword>
<keyword evidence="3" id="KW-1185">Reference proteome</keyword>
<feature type="transmembrane region" description="Helical" evidence="1">
    <location>
        <begin position="32"/>
        <end position="55"/>
    </location>
</feature>
<feature type="transmembrane region" description="Helical" evidence="1">
    <location>
        <begin position="428"/>
        <end position="448"/>
    </location>
</feature>
<feature type="transmembrane region" description="Helical" evidence="1">
    <location>
        <begin position="240"/>
        <end position="261"/>
    </location>
</feature>
<comment type="caution">
    <text evidence="2">The sequence shown here is derived from an EMBL/GenBank/DDBJ whole genome shotgun (WGS) entry which is preliminary data.</text>
</comment>
<reference evidence="2 3" key="1">
    <citation type="submission" date="2017-03" db="EMBL/GenBank/DDBJ databases">
        <authorList>
            <person name="Safronova V.I."/>
            <person name="Sazanova A.L."/>
            <person name="Chirak E.R."/>
        </authorList>
    </citation>
    <scope>NUCLEOTIDE SEQUENCE [LARGE SCALE GENOMIC DNA]</scope>
    <source>
        <strain evidence="2 3">Opo-243</strain>
    </source>
</reference>
<feature type="transmembrane region" description="Helical" evidence="1">
    <location>
        <begin position="202"/>
        <end position="228"/>
    </location>
</feature>